<feature type="region of interest" description="Disordered" evidence="1">
    <location>
        <begin position="1"/>
        <end position="94"/>
    </location>
</feature>
<feature type="compositionally biased region" description="Basic residues" evidence="1">
    <location>
        <begin position="69"/>
        <end position="81"/>
    </location>
</feature>
<feature type="compositionally biased region" description="Basic and acidic residues" evidence="1">
    <location>
        <begin position="126"/>
        <end position="136"/>
    </location>
</feature>
<reference evidence="3" key="1">
    <citation type="submission" date="2017-03" db="EMBL/GenBank/DDBJ databases">
        <title>Phytopthora megakarya and P. palmivora, two closely related causual agents of cacao black pod achieved similar genome size and gene model numbers by different mechanisms.</title>
        <authorList>
            <person name="Ali S."/>
            <person name="Shao J."/>
            <person name="Larry D.J."/>
            <person name="Kronmiller B."/>
            <person name="Shen D."/>
            <person name="Strem M.D."/>
            <person name="Melnick R.L."/>
            <person name="Guiltinan M.J."/>
            <person name="Tyler B.M."/>
            <person name="Meinhardt L.W."/>
            <person name="Bailey B.A."/>
        </authorList>
    </citation>
    <scope>NUCLEOTIDE SEQUENCE [LARGE SCALE GENOMIC DNA]</scope>
    <source>
        <strain evidence="3">zdho120</strain>
    </source>
</reference>
<evidence type="ECO:0000313" key="3">
    <source>
        <dbReference type="Proteomes" id="UP000198211"/>
    </source>
</evidence>
<evidence type="ECO:0000313" key="2">
    <source>
        <dbReference type="EMBL" id="OWZ17192.1"/>
    </source>
</evidence>
<evidence type="ECO:0000256" key="1">
    <source>
        <dbReference type="SAM" id="MobiDB-lite"/>
    </source>
</evidence>
<protein>
    <submittedName>
        <fullName evidence="2">Uncharacterized protein</fullName>
    </submittedName>
</protein>
<feature type="compositionally biased region" description="Basic and acidic residues" evidence="1">
    <location>
        <begin position="155"/>
        <end position="164"/>
    </location>
</feature>
<feature type="compositionally biased region" description="Basic and acidic residues" evidence="1">
    <location>
        <begin position="13"/>
        <end position="24"/>
    </location>
</feature>
<comment type="caution">
    <text evidence="2">The sequence shown here is derived from an EMBL/GenBank/DDBJ whole genome shotgun (WGS) entry which is preliminary data.</text>
</comment>
<name>A0A225WI01_9STRA</name>
<organism evidence="2 3">
    <name type="scientific">Phytophthora megakarya</name>
    <dbReference type="NCBI Taxonomy" id="4795"/>
    <lineage>
        <taxon>Eukaryota</taxon>
        <taxon>Sar</taxon>
        <taxon>Stramenopiles</taxon>
        <taxon>Oomycota</taxon>
        <taxon>Peronosporomycetes</taxon>
        <taxon>Peronosporales</taxon>
        <taxon>Peronosporaceae</taxon>
        <taxon>Phytophthora</taxon>
    </lineage>
</organism>
<feature type="compositionally biased region" description="Basic and acidic residues" evidence="1">
    <location>
        <begin position="57"/>
        <end position="68"/>
    </location>
</feature>
<keyword evidence="3" id="KW-1185">Reference proteome</keyword>
<feature type="compositionally biased region" description="Polar residues" evidence="1">
    <location>
        <begin position="140"/>
        <end position="154"/>
    </location>
</feature>
<gene>
    <name evidence="2" type="ORF">PHMEG_0008900</name>
</gene>
<dbReference type="EMBL" id="NBNE01000795">
    <property type="protein sequence ID" value="OWZ17192.1"/>
    <property type="molecule type" value="Genomic_DNA"/>
</dbReference>
<dbReference type="AlphaFoldDB" id="A0A225WI01"/>
<sequence length="164" mass="18091">MVRVPGSSGDTQGFHRESDEDVTKIKLKPGIETSAEGVPPQTLLSEAGYTQRLRAGRNSDDTKEEGAGSKKKKPKTGKKKLKNPDSDGEVRDERTWTEEELAQNFHKKDLFVFLLENSGDDDPASDVERRIPRPDEATNGDVSTVGSCNTAPSHTESHWGVQRE</sequence>
<feature type="region of interest" description="Disordered" evidence="1">
    <location>
        <begin position="117"/>
        <end position="164"/>
    </location>
</feature>
<dbReference type="Proteomes" id="UP000198211">
    <property type="component" value="Unassembled WGS sequence"/>
</dbReference>
<accession>A0A225WI01</accession>
<feature type="compositionally biased region" description="Basic and acidic residues" evidence="1">
    <location>
        <begin position="82"/>
        <end position="94"/>
    </location>
</feature>
<proteinExistence type="predicted"/>